<feature type="region of interest" description="Disordered" evidence="1">
    <location>
        <begin position="55"/>
        <end position="78"/>
    </location>
</feature>
<evidence type="ECO:0008006" key="5">
    <source>
        <dbReference type="Google" id="ProtNLM"/>
    </source>
</evidence>
<sequence>MFRPTEWGSSKGSTTTRRLFAIGALTITAVAATSLPASADSDGLTAHASASVIGQGTDGAGHSEATWPDNAGPNTSGPVTTVPLSDTVDFGQGGGMQSVSTTTSPYDASALSGFIGSDGQVTFDRADGGFAPASVDLLAYLKKGGTDLSDALVDEATLRLGLGGSEVITRNGQVIDQDGVGGLGRYRLGQTDLELGSPKVKEAAAQMYDAVGRLDDVTETQVNSLLDLTKLTSALPTGGSVTARVHSDMQDQVFKRLLAQPITTKNKVLTVDFSTGRATLHLDQLLHGEEVVDGPLLPGQTVRPGDPTGLNSQAPNTEIIDDEIYPMIAETIHDLIDEVVTIAVGSVAGALGSVTVDFTATLKGILNSTAVSTWSVNLMGSQVKPATCTSSGLAGPALCTVLTAVVNTAVVPLATKLLVPVRDFLLSDAGANLYGLAIQDLKTGMMTAPLRAAIDPFLQTLAQNVSLQLNAQRPQTCTAPDGTRRTSGLQLSALSLAFRRAAAGPRLDFGNAEASAKCDGTWVG</sequence>
<reference evidence="4" key="1">
    <citation type="journal article" date="2019" name="Int. J. Syst. Evol. Microbiol.">
        <title>The Global Catalogue of Microorganisms (GCM) 10K type strain sequencing project: providing services to taxonomists for standard genome sequencing and annotation.</title>
        <authorList>
            <consortium name="The Broad Institute Genomics Platform"/>
            <consortium name="The Broad Institute Genome Sequencing Center for Infectious Disease"/>
            <person name="Wu L."/>
            <person name="Ma J."/>
        </authorList>
    </citation>
    <scope>NUCLEOTIDE SEQUENCE [LARGE SCALE GENOMIC DNA]</scope>
    <source>
        <strain evidence="4">CGMCC 4.7371</strain>
    </source>
</reference>
<evidence type="ECO:0000313" key="3">
    <source>
        <dbReference type="EMBL" id="GGO83973.1"/>
    </source>
</evidence>
<protein>
    <recommendedName>
        <fullName evidence="5">Choice-of-anchor G family protein</fullName>
    </recommendedName>
</protein>
<evidence type="ECO:0000256" key="1">
    <source>
        <dbReference type="SAM" id="MobiDB-lite"/>
    </source>
</evidence>
<keyword evidence="4" id="KW-1185">Reference proteome</keyword>
<keyword evidence="2" id="KW-0732">Signal</keyword>
<accession>A0ABQ2N4F8</accession>
<dbReference type="EMBL" id="BMNI01000001">
    <property type="protein sequence ID" value="GGO83973.1"/>
    <property type="molecule type" value="Genomic_DNA"/>
</dbReference>
<evidence type="ECO:0000313" key="4">
    <source>
        <dbReference type="Proteomes" id="UP000655410"/>
    </source>
</evidence>
<dbReference type="Proteomes" id="UP000655410">
    <property type="component" value="Unassembled WGS sequence"/>
</dbReference>
<organism evidence="3 4">
    <name type="scientific">Nocardioides phosphati</name>
    <dbReference type="NCBI Taxonomy" id="1867775"/>
    <lineage>
        <taxon>Bacteria</taxon>
        <taxon>Bacillati</taxon>
        <taxon>Actinomycetota</taxon>
        <taxon>Actinomycetes</taxon>
        <taxon>Propionibacteriales</taxon>
        <taxon>Nocardioidaceae</taxon>
        <taxon>Nocardioides</taxon>
    </lineage>
</organism>
<dbReference type="InterPro" id="IPR047900">
    <property type="entry name" value="Choice_anch_G"/>
</dbReference>
<comment type="caution">
    <text evidence="3">The sequence shown here is derived from an EMBL/GenBank/DDBJ whole genome shotgun (WGS) entry which is preliminary data.</text>
</comment>
<feature type="chain" id="PRO_5045945026" description="Choice-of-anchor G family protein" evidence="2">
    <location>
        <begin position="40"/>
        <end position="524"/>
    </location>
</feature>
<dbReference type="NCBIfam" id="NF033766">
    <property type="entry name" value="choice_anch_G"/>
    <property type="match status" value="1"/>
</dbReference>
<name>A0ABQ2N4F8_9ACTN</name>
<evidence type="ECO:0000256" key="2">
    <source>
        <dbReference type="SAM" id="SignalP"/>
    </source>
</evidence>
<gene>
    <name evidence="3" type="ORF">GCM10011584_00430</name>
</gene>
<dbReference type="RefSeq" id="WP_188781758.1">
    <property type="nucleotide sequence ID" value="NZ_BMNI01000001.1"/>
</dbReference>
<proteinExistence type="predicted"/>
<feature type="signal peptide" evidence="2">
    <location>
        <begin position="1"/>
        <end position="39"/>
    </location>
</feature>